<gene>
    <name evidence="2" type="ORF">MPOR_55340</name>
</gene>
<feature type="domain" description="AAA" evidence="1">
    <location>
        <begin position="23"/>
        <end position="197"/>
    </location>
</feature>
<dbReference type="InterPro" id="IPR025669">
    <property type="entry name" value="AAA_dom"/>
</dbReference>
<reference evidence="2 3" key="1">
    <citation type="journal article" date="2019" name="Emerg. Microbes Infect.">
        <title>Comprehensive subspecies identification of 175 nontuberculous mycobacteria species based on 7547 genomic profiles.</title>
        <authorList>
            <person name="Matsumoto Y."/>
            <person name="Kinjo T."/>
            <person name="Motooka D."/>
            <person name="Nabeya D."/>
            <person name="Jung N."/>
            <person name="Uechi K."/>
            <person name="Horii T."/>
            <person name="Iida T."/>
            <person name="Fujita J."/>
            <person name="Nakamura S."/>
        </authorList>
    </citation>
    <scope>NUCLEOTIDE SEQUENCE [LARGE SCALE GENOMIC DNA]</scope>
    <source>
        <strain evidence="2 3">JCM 12603</strain>
        <plasmid evidence="3">pjcm12603 dna</plasmid>
    </source>
</reference>
<evidence type="ECO:0000313" key="2">
    <source>
        <dbReference type="EMBL" id="BBX54508.1"/>
    </source>
</evidence>
<evidence type="ECO:0000259" key="1">
    <source>
        <dbReference type="Pfam" id="PF13614"/>
    </source>
</evidence>
<dbReference type="Proteomes" id="UP000466785">
    <property type="component" value="Plasmid pJCM12603"/>
</dbReference>
<accession>A0A6N4VK03</accession>
<keyword evidence="2" id="KW-0614">Plasmid</keyword>
<dbReference type="CDD" id="cd02042">
    <property type="entry name" value="ParAB_family"/>
    <property type="match status" value="1"/>
</dbReference>
<keyword evidence="3" id="KW-1185">Reference proteome</keyword>
<name>A0A6N4VK03_9MYCO</name>
<dbReference type="EMBL" id="AP022571">
    <property type="protein sequence ID" value="BBX54508.1"/>
    <property type="molecule type" value="Genomic_DNA"/>
</dbReference>
<dbReference type="PANTHER" id="PTHR13696">
    <property type="entry name" value="P-LOOP CONTAINING NUCLEOSIDE TRIPHOSPHATE HYDROLASE"/>
    <property type="match status" value="1"/>
</dbReference>
<protein>
    <submittedName>
        <fullName evidence="2">Chromosome partitioning protein Soj</fullName>
    </submittedName>
</protein>
<dbReference type="KEGG" id="mpof:MPOR_55340"/>
<dbReference type="Gene3D" id="3.40.50.300">
    <property type="entry name" value="P-loop containing nucleotide triphosphate hydrolases"/>
    <property type="match status" value="1"/>
</dbReference>
<evidence type="ECO:0000313" key="3">
    <source>
        <dbReference type="Proteomes" id="UP000466785"/>
    </source>
</evidence>
<dbReference type="AlphaFoldDB" id="A0A6N4VK03"/>
<dbReference type="Pfam" id="PF13614">
    <property type="entry name" value="AAA_31"/>
    <property type="match status" value="1"/>
</dbReference>
<sequence length="324" mass="34487">MWRVGGLRAHPYVARMTMSGVARAILVANQKGGVGKSTTVAAVAEMIAAAGKRGRRVLVVDGDPQANVTVEDLGIEGDRGQSLAQTLQFGSALVPVRNVRPNLDVIAGGPQLAVVGAGAHLMAENGIDMAVNLESALTALCEAQGYDLVLIDSGPGDVPLLDTYLAVANYLLIPTRDDQASLGGVERLARRFGRARKLGASIQLLGVLLFDVNTRAVKRNEEVFAQVSEMLEGSGTTPFDITIRSAPAAAVDMRTLHRTAGELVALANDDRRVRLASLRDKQSPTRAMWTSDPSGLAADYQELVRQIVARLRRYESSPVGERVG</sequence>
<dbReference type="InterPro" id="IPR050678">
    <property type="entry name" value="DNA_Partitioning_ATPase"/>
</dbReference>
<proteinExistence type="predicted"/>
<dbReference type="PANTHER" id="PTHR13696:SF99">
    <property type="entry name" value="COBYRINIC ACID AC-DIAMIDE SYNTHASE"/>
    <property type="match status" value="1"/>
</dbReference>
<organism evidence="2 3">
    <name type="scientific">Mycolicibacterium poriferae</name>
    <dbReference type="NCBI Taxonomy" id="39694"/>
    <lineage>
        <taxon>Bacteria</taxon>
        <taxon>Bacillati</taxon>
        <taxon>Actinomycetota</taxon>
        <taxon>Actinomycetes</taxon>
        <taxon>Mycobacteriales</taxon>
        <taxon>Mycobacteriaceae</taxon>
        <taxon>Mycolicibacterium</taxon>
    </lineage>
</organism>
<geneLocation type="plasmid" evidence="3">
    <name>pjcm12603 dna</name>
</geneLocation>
<dbReference type="InterPro" id="IPR027417">
    <property type="entry name" value="P-loop_NTPase"/>
</dbReference>
<dbReference type="SUPFAM" id="SSF52540">
    <property type="entry name" value="P-loop containing nucleoside triphosphate hydrolases"/>
    <property type="match status" value="1"/>
</dbReference>